<name>A0ABW5SH45_9FLAO</name>
<evidence type="ECO:0000259" key="1">
    <source>
        <dbReference type="Pfam" id="PF14129"/>
    </source>
</evidence>
<dbReference type="RefSeq" id="WP_379048010.1">
    <property type="nucleotide sequence ID" value="NZ_JBHULZ010000041.1"/>
</dbReference>
<feature type="domain" description="DUF4296" evidence="1">
    <location>
        <begin position="27"/>
        <end position="108"/>
    </location>
</feature>
<proteinExistence type="predicted"/>
<sequence>MKHLVALFLMVFLVITGCQNIEEAPKPDSLIDEETMVNLLFDLHYTDAIQGYSGTKFMQRDVKVNKLILKKYNIDSLTFVENANYYFEDAERNEQIYREVLERLEAKKAVNDSLLRKEKEVEKANALP</sequence>
<accession>A0ABW5SH45</accession>
<evidence type="ECO:0000313" key="3">
    <source>
        <dbReference type="Proteomes" id="UP001597357"/>
    </source>
</evidence>
<dbReference type="EMBL" id="JBHULZ010000041">
    <property type="protein sequence ID" value="MFD2698444.1"/>
    <property type="molecule type" value="Genomic_DNA"/>
</dbReference>
<gene>
    <name evidence="2" type="ORF">ACFSQ0_10605</name>
</gene>
<keyword evidence="3" id="KW-1185">Reference proteome</keyword>
<reference evidence="3" key="1">
    <citation type="journal article" date="2019" name="Int. J. Syst. Evol. Microbiol.">
        <title>The Global Catalogue of Microorganisms (GCM) 10K type strain sequencing project: providing services to taxonomists for standard genome sequencing and annotation.</title>
        <authorList>
            <consortium name="The Broad Institute Genomics Platform"/>
            <consortium name="The Broad Institute Genome Sequencing Center for Infectious Disease"/>
            <person name="Wu L."/>
            <person name="Ma J."/>
        </authorList>
    </citation>
    <scope>NUCLEOTIDE SEQUENCE [LARGE SCALE GENOMIC DNA]</scope>
    <source>
        <strain evidence="3">KCTC 42255</strain>
    </source>
</reference>
<protein>
    <submittedName>
        <fullName evidence="2">DUF4296 domain-containing protein</fullName>
    </submittedName>
</protein>
<comment type="caution">
    <text evidence="2">The sequence shown here is derived from an EMBL/GenBank/DDBJ whole genome shotgun (WGS) entry which is preliminary data.</text>
</comment>
<dbReference type="Proteomes" id="UP001597357">
    <property type="component" value="Unassembled WGS sequence"/>
</dbReference>
<organism evidence="2 3">
    <name type="scientific">Mesonia sediminis</name>
    <dbReference type="NCBI Taxonomy" id="1703946"/>
    <lineage>
        <taxon>Bacteria</taxon>
        <taxon>Pseudomonadati</taxon>
        <taxon>Bacteroidota</taxon>
        <taxon>Flavobacteriia</taxon>
        <taxon>Flavobacteriales</taxon>
        <taxon>Flavobacteriaceae</taxon>
        <taxon>Mesonia</taxon>
    </lineage>
</organism>
<evidence type="ECO:0000313" key="2">
    <source>
        <dbReference type="EMBL" id="MFD2698444.1"/>
    </source>
</evidence>
<dbReference type="PROSITE" id="PS51257">
    <property type="entry name" value="PROKAR_LIPOPROTEIN"/>
    <property type="match status" value="1"/>
</dbReference>
<dbReference type="InterPro" id="IPR025381">
    <property type="entry name" value="DUF4296"/>
</dbReference>
<dbReference type="Pfam" id="PF14129">
    <property type="entry name" value="DUF4296"/>
    <property type="match status" value="1"/>
</dbReference>